<feature type="domain" description="CTCK" evidence="5">
    <location>
        <begin position="280"/>
        <end position="376"/>
    </location>
</feature>
<evidence type="ECO:0000259" key="5">
    <source>
        <dbReference type="PROSITE" id="PS01225"/>
    </source>
</evidence>
<comment type="caution">
    <text evidence="4">Lacks conserved residue(s) required for the propagation of feature annotation.</text>
</comment>
<sequence length="389" mass="44370">MPFLWWKSGTPCPVYGCTGCPHRKPICSTHEKLIQVNPGERCPQYACKPPSECIYEHKYWLDEDKFERSFENDTKKELYPIGGKWLDGLCRSCKCLEDSDGFPHYQCVQTECSRNTHFDNDQYEEKRVPNECCPVIKKIACKDNGVIIKVGDNKTERCRSVECVKTEEGKVKERVTIQHCNESCPEGYHYQPPPQNTNQCCGQCKQVGCPWKNETIPVGKIWSSDDNCTTYKCIKNSNDVPTLVVDHKECPHFNPECPAEDIYQDDSGCCSYCGQKQRVCVPEEMPPQDTVGIFKKFNPESGKCKNNFAVEKFMQCYGQCNSSTSYQGEEAMHVSTCKCCKPSAFIKISVELQCEFGKNITYKYDNIKECECQLCDNSAGLKPIEFPPK</sequence>
<name>A0A8B0M633_PROCL</name>
<dbReference type="EMBL" id="MW002510">
    <property type="protein sequence ID" value="QTW21142.1"/>
    <property type="molecule type" value="mRNA"/>
</dbReference>
<comment type="subcellular location">
    <subcellularLocation>
        <location evidence="1">Secreted</location>
    </subcellularLocation>
</comment>
<feature type="disulfide bond" evidence="4">
    <location>
        <begin position="316"/>
        <end position="370"/>
    </location>
</feature>
<dbReference type="InterPro" id="IPR006208">
    <property type="entry name" value="Glyco_hormone_CN"/>
</dbReference>
<dbReference type="OrthoDB" id="6262482at2759"/>
<protein>
    <submittedName>
        <fullName evidence="6">Hemolectin</fullName>
    </submittedName>
</protein>
<evidence type="ECO:0000313" key="6">
    <source>
        <dbReference type="EMBL" id="QTW21142.1"/>
    </source>
</evidence>
<reference evidence="6" key="1">
    <citation type="journal article" name="Aquaculture">
        <title>Differentially expressed genes in hemocytes of red swamp crayfish Procambarus clarkii following lipopolysaccharide challenge.</title>
        <authorList>
            <person name="Liu Q.-N."/>
            <person name="Tang Y.-Y."/>
            <person name="Li Y.-T."/>
            <person name="Zha X.-H."/>
            <person name="Yang T.-T."/>
            <person name="Zhang D.-Z."/>
            <person name="Wang J.-L."/>
            <person name="Jiang S.-H."/>
            <person name="Zhou C.-L."/>
            <person name="Tang B.-P."/>
            <person name="Dai L.-S."/>
        </authorList>
    </citation>
    <scope>NUCLEOTIDE SEQUENCE</scope>
</reference>
<dbReference type="PROSITE" id="PS01185">
    <property type="entry name" value="CTCK_1"/>
    <property type="match status" value="1"/>
</dbReference>
<keyword evidence="2" id="KW-0964">Secreted</keyword>
<feature type="disulfide bond" evidence="4">
    <location>
        <begin position="320"/>
        <end position="372"/>
    </location>
</feature>
<dbReference type="SMART" id="SM00041">
    <property type="entry name" value="CT"/>
    <property type="match status" value="1"/>
</dbReference>
<evidence type="ECO:0000256" key="4">
    <source>
        <dbReference type="PROSITE-ProRule" id="PRU00039"/>
    </source>
</evidence>
<dbReference type="Pfam" id="PF00007">
    <property type="entry name" value="Cys_knot"/>
    <property type="match status" value="1"/>
</dbReference>
<dbReference type="Gene3D" id="2.10.90.10">
    <property type="entry name" value="Cystine-knot cytokines"/>
    <property type="match status" value="1"/>
</dbReference>
<evidence type="ECO:0000256" key="3">
    <source>
        <dbReference type="ARBA" id="ARBA00023157"/>
    </source>
</evidence>
<dbReference type="PROSITE" id="PS01225">
    <property type="entry name" value="CTCK_2"/>
    <property type="match status" value="1"/>
</dbReference>
<keyword evidence="3 4" id="KW-1015">Disulfide bond</keyword>
<accession>A0A8B0M633</accession>
<dbReference type="AlphaFoldDB" id="A0A8B0M633"/>
<dbReference type="InterPro" id="IPR029034">
    <property type="entry name" value="Cystine-knot_cytokine"/>
</dbReference>
<proteinExistence type="evidence at transcript level"/>
<dbReference type="GO" id="GO:0005576">
    <property type="term" value="C:extracellular region"/>
    <property type="evidence" value="ECO:0007669"/>
    <property type="project" value="UniProtKB-SubCell"/>
</dbReference>
<dbReference type="InterPro" id="IPR006207">
    <property type="entry name" value="Cys_knot_C"/>
</dbReference>
<evidence type="ECO:0000256" key="2">
    <source>
        <dbReference type="ARBA" id="ARBA00022525"/>
    </source>
</evidence>
<evidence type="ECO:0000256" key="1">
    <source>
        <dbReference type="ARBA" id="ARBA00004613"/>
    </source>
</evidence>
<organism evidence="6">
    <name type="scientific">Procambarus clarkii</name>
    <name type="common">Red swamp crayfish</name>
    <dbReference type="NCBI Taxonomy" id="6728"/>
    <lineage>
        <taxon>Eukaryota</taxon>
        <taxon>Metazoa</taxon>
        <taxon>Ecdysozoa</taxon>
        <taxon>Arthropoda</taxon>
        <taxon>Crustacea</taxon>
        <taxon>Multicrustacea</taxon>
        <taxon>Malacostraca</taxon>
        <taxon>Eumalacostraca</taxon>
        <taxon>Eucarida</taxon>
        <taxon>Decapoda</taxon>
        <taxon>Pleocyemata</taxon>
        <taxon>Astacidea</taxon>
        <taxon>Astacoidea</taxon>
        <taxon>Cambaridae</taxon>
        <taxon>Procambarus</taxon>
    </lineage>
</organism>